<organism evidence="2 3">
    <name type="scientific">Goodfellowiella coeruleoviolacea</name>
    <dbReference type="NCBI Taxonomy" id="334858"/>
    <lineage>
        <taxon>Bacteria</taxon>
        <taxon>Bacillati</taxon>
        <taxon>Actinomycetota</taxon>
        <taxon>Actinomycetes</taxon>
        <taxon>Pseudonocardiales</taxon>
        <taxon>Pseudonocardiaceae</taxon>
        <taxon>Goodfellowiella</taxon>
    </lineage>
</organism>
<evidence type="ECO:0000313" key="2">
    <source>
        <dbReference type="EMBL" id="MCP2169860.1"/>
    </source>
</evidence>
<proteinExistence type="predicted"/>
<dbReference type="EMBL" id="JAMTCK010000021">
    <property type="protein sequence ID" value="MCP2169860.1"/>
    <property type="molecule type" value="Genomic_DNA"/>
</dbReference>
<dbReference type="Gene3D" id="1.10.3300.10">
    <property type="entry name" value="Jann2411-like domain"/>
    <property type="match status" value="1"/>
</dbReference>
<dbReference type="Pfam" id="PF11706">
    <property type="entry name" value="zf-CGNR"/>
    <property type="match status" value="1"/>
</dbReference>
<sequence length="189" mass="20764">MNEQLAFRFDCGATWLNLLATRGRSFSAHPVERLTTPARLGEWLERGELSPAHPPTQDDLDQARHLREVLRPLALAAVSGHAPPADAVTAVTAFLAGTAQDDPVRLRVVDGRLVREPPATTTAALARIARQAVDQLTGPERHHLKACPEHDCRGVFADPADRRRWCPSPACASRGRVRALRARRRAEEA</sequence>
<gene>
    <name evidence="2" type="ORF">LX83_006746</name>
</gene>
<dbReference type="Proteomes" id="UP001206128">
    <property type="component" value="Unassembled WGS sequence"/>
</dbReference>
<dbReference type="InterPro" id="IPR021005">
    <property type="entry name" value="Znf_CGNR"/>
</dbReference>
<protein>
    <submittedName>
        <fullName evidence="2">Conserved protein containing a Zn-ribbon-like motif, possibly RNA-binding</fullName>
    </submittedName>
</protein>
<dbReference type="PANTHER" id="PTHR35525:SF3">
    <property type="entry name" value="BLL6575 PROTEIN"/>
    <property type="match status" value="1"/>
</dbReference>
<evidence type="ECO:0000259" key="1">
    <source>
        <dbReference type="Pfam" id="PF11706"/>
    </source>
</evidence>
<dbReference type="Pfam" id="PF07336">
    <property type="entry name" value="ABATE"/>
    <property type="match status" value="1"/>
</dbReference>
<dbReference type="InterPro" id="IPR010852">
    <property type="entry name" value="ABATE"/>
</dbReference>
<dbReference type="InterPro" id="IPR023286">
    <property type="entry name" value="ABATE_dom_sf"/>
</dbReference>
<dbReference type="RefSeq" id="WP_253779300.1">
    <property type="nucleotide sequence ID" value="NZ_JAMTCK010000021.1"/>
</dbReference>
<name>A0AAE3GLP6_9PSEU</name>
<comment type="caution">
    <text evidence="2">The sequence shown here is derived from an EMBL/GenBank/DDBJ whole genome shotgun (WGS) entry which is preliminary data.</text>
</comment>
<dbReference type="SUPFAM" id="SSF160904">
    <property type="entry name" value="Jann2411-like"/>
    <property type="match status" value="1"/>
</dbReference>
<reference evidence="2" key="1">
    <citation type="submission" date="2022-06" db="EMBL/GenBank/DDBJ databases">
        <title>Genomic Encyclopedia of Archaeal and Bacterial Type Strains, Phase II (KMG-II): from individual species to whole genera.</title>
        <authorList>
            <person name="Goeker M."/>
        </authorList>
    </citation>
    <scope>NUCLEOTIDE SEQUENCE</scope>
    <source>
        <strain evidence="2">DSM 43935</strain>
    </source>
</reference>
<dbReference type="PANTHER" id="PTHR35525">
    <property type="entry name" value="BLL6575 PROTEIN"/>
    <property type="match status" value="1"/>
</dbReference>
<evidence type="ECO:0000313" key="3">
    <source>
        <dbReference type="Proteomes" id="UP001206128"/>
    </source>
</evidence>
<accession>A0AAE3GLP6</accession>
<feature type="domain" description="Zinc finger CGNR" evidence="1">
    <location>
        <begin position="144"/>
        <end position="184"/>
    </location>
</feature>
<keyword evidence="3" id="KW-1185">Reference proteome</keyword>
<dbReference type="AlphaFoldDB" id="A0AAE3GLP6"/>